<proteinExistence type="predicted"/>
<gene>
    <name evidence="1" type="ORF">ALOHA_HF4000ANIW137I15ctg2g4</name>
</gene>
<reference evidence="1" key="1">
    <citation type="journal article" date="2008" name="ISME J.">
        <title>Genomic patterns of recombination, clonal divergence and environment in marine microbial populations.</title>
        <authorList>
            <person name="Konstantinidis K.T."/>
            <person name="Delong E.F."/>
        </authorList>
    </citation>
    <scope>NUCLEOTIDE SEQUENCE</scope>
</reference>
<accession>B3T4N6</accession>
<dbReference type="EMBL" id="EU016602">
    <property type="protein sequence ID" value="ABZ07517.1"/>
    <property type="molecule type" value="Genomic_DNA"/>
</dbReference>
<organism evidence="1">
    <name type="scientific">uncultured marine microorganism HF4000_ANIW137I15</name>
    <dbReference type="NCBI Taxonomy" id="455531"/>
    <lineage>
        <taxon>unclassified sequences</taxon>
        <taxon>environmental samples</taxon>
    </lineage>
</organism>
<evidence type="ECO:0000313" key="1">
    <source>
        <dbReference type="EMBL" id="ABZ07517.1"/>
    </source>
</evidence>
<dbReference type="AlphaFoldDB" id="B3T4N6"/>
<name>B3T4N6_9ZZZZ</name>
<protein>
    <submittedName>
        <fullName evidence="1">Uncharacterized protein</fullName>
    </submittedName>
</protein>
<sequence length="144" mass="14348">MTGLSTLGIPEPAIRSDFSEFFPTIGRTGGSAFSESGGGGVREAGRVIFSGLVLGRGFGADGRLERSGRAAGPAGGGPGFVSPGCAPLTEGGVSIEILFSKTRRVSALALSFAGGEEGGTIGMVSTLEDFFSVAGTPADRETDG</sequence>